<evidence type="ECO:0000256" key="10">
    <source>
        <dbReference type="SAM" id="Phobius"/>
    </source>
</evidence>
<dbReference type="AlphaFoldDB" id="M1MKG0"/>
<evidence type="ECO:0000256" key="6">
    <source>
        <dbReference type="ARBA" id="ARBA00022692"/>
    </source>
</evidence>
<dbReference type="PATRIC" id="fig|931276.5.peg.3007"/>
<dbReference type="InterPro" id="IPR004501">
    <property type="entry name" value="PTS_EIIC_3"/>
</dbReference>
<dbReference type="STRING" id="36745.CLSAP_27280"/>
<keyword evidence="8 9" id="KW-0472">Membrane</keyword>
<dbReference type="PANTHER" id="PTHR33989:SF8">
    <property type="entry name" value="PERMEASE IIC COMPONENT"/>
    <property type="match status" value="1"/>
</dbReference>
<keyword evidence="12" id="KW-0808">Transferase</keyword>
<dbReference type="PIRSF" id="PIRSF006351">
    <property type="entry name" value="PTS_EIIC-Cellobiose"/>
    <property type="match status" value="1"/>
</dbReference>
<keyword evidence="2 9" id="KW-0813">Transport</keyword>
<evidence type="ECO:0000256" key="3">
    <source>
        <dbReference type="ARBA" id="ARBA00022475"/>
    </source>
</evidence>
<dbReference type="GO" id="GO:1901264">
    <property type="term" value="P:carbohydrate derivative transport"/>
    <property type="evidence" value="ECO:0007669"/>
    <property type="project" value="TreeGrafter"/>
</dbReference>
<dbReference type="NCBIfam" id="TIGR00410">
    <property type="entry name" value="lacE"/>
    <property type="match status" value="1"/>
</dbReference>
<dbReference type="eggNOG" id="COG1455">
    <property type="taxonomic scope" value="Bacteria"/>
</dbReference>
<dbReference type="PANTHER" id="PTHR33989">
    <property type="match status" value="1"/>
</dbReference>
<proteinExistence type="predicted"/>
<name>M1MKG0_9CLOT</name>
<comment type="subcellular location">
    <subcellularLocation>
        <location evidence="1">Cell membrane</location>
        <topology evidence="1">Multi-pass membrane protein</topology>
    </subcellularLocation>
</comment>
<keyword evidence="4 9" id="KW-0762">Sugar transport</keyword>
<dbReference type="InterPro" id="IPR003352">
    <property type="entry name" value="PTS_EIIC"/>
</dbReference>
<feature type="transmembrane region" description="Helical" evidence="10">
    <location>
        <begin position="257"/>
        <end position="278"/>
    </location>
</feature>
<protein>
    <recommendedName>
        <fullName evidence="9">Permease IIC component</fullName>
    </recommendedName>
</protein>
<keyword evidence="7 10" id="KW-1133">Transmembrane helix</keyword>
<feature type="transmembrane region" description="Helical" evidence="10">
    <location>
        <begin position="37"/>
        <end position="56"/>
    </location>
</feature>
<feature type="transmembrane region" description="Helical" evidence="10">
    <location>
        <begin position="284"/>
        <end position="306"/>
    </location>
</feature>
<reference evidence="12 13" key="1">
    <citation type="submission" date="2013-02" db="EMBL/GenBank/DDBJ databases">
        <title>Genome sequence of Clostridium saccharoperbutylacetonicum N1-4(HMT).</title>
        <authorList>
            <person name="Poehlein A."/>
            <person name="Daniel R."/>
        </authorList>
    </citation>
    <scope>NUCLEOTIDE SEQUENCE [LARGE SCALE GENOMIC DNA]</scope>
    <source>
        <strain evidence="13">N1-4(HMT)</strain>
    </source>
</reference>
<dbReference type="GO" id="GO:0008982">
    <property type="term" value="F:protein-N(PI)-phosphohistidine-sugar phosphotransferase activity"/>
    <property type="evidence" value="ECO:0007669"/>
    <property type="project" value="UniProtKB-UniRule"/>
</dbReference>
<evidence type="ECO:0000256" key="1">
    <source>
        <dbReference type="ARBA" id="ARBA00004651"/>
    </source>
</evidence>
<evidence type="ECO:0000256" key="5">
    <source>
        <dbReference type="ARBA" id="ARBA00022683"/>
    </source>
</evidence>
<feature type="transmembrane region" description="Helical" evidence="10">
    <location>
        <begin position="110"/>
        <end position="127"/>
    </location>
</feature>
<dbReference type="GO" id="GO:0009401">
    <property type="term" value="P:phosphoenolpyruvate-dependent sugar phosphotransferase system"/>
    <property type="evidence" value="ECO:0007669"/>
    <property type="project" value="UniProtKB-KW"/>
</dbReference>
<dbReference type="EMBL" id="CP004121">
    <property type="protein sequence ID" value="AGF56753.1"/>
    <property type="molecule type" value="Genomic_DNA"/>
</dbReference>
<evidence type="ECO:0000256" key="9">
    <source>
        <dbReference type="PIRNR" id="PIRNR006351"/>
    </source>
</evidence>
<dbReference type="Pfam" id="PF02378">
    <property type="entry name" value="PTS_EIIC"/>
    <property type="match status" value="1"/>
</dbReference>
<evidence type="ECO:0000313" key="13">
    <source>
        <dbReference type="Proteomes" id="UP000011728"/>
    </source>
</evidence>
<dbReference type="InterPro" id="IPR051088">
    <property type="entry name" value="PTS_Sugar-EIIC/EIIB"/>
</dbReference>
<evidence type="ECO:0000256" key="8">
    <source>
        <dbReference type="ARBA" id="ARBA00023136"/>
    </source>
</evidence>
<dbReference type="KEGG" id="csr:Cspa_c29920"/>
<comment type="function">
    <text evidence="9">The phosphoenolpyruvate-dependent sugar phosphotransferase system (PTS), a major carbohydrate active -transport system, catalyzes the phosphorylation of incoming sugar substrates concomitant with their translocation across the cell membrane.</text>
</comment>
<evidence type="ECO:0000256" key="2">
    <source>
        <dbReference type="ARBA" id="ARBA00022448"/>
    </source>
</evidence>
<keyword evidence="3 9" id="KW-1003">Cell membrane</keyword>
<feature type="domain" description="PTS EIIC type-3" evidence="11">
    <location>
        <begin position="14"/>
        <end position="411"/>
    </location>
</feature>
<feature type="transmembrane region" description="Helical" evidence="10">
    <location>
        <begin position="189"/>
        <end position="212"/>
    </location>
</feature>
<dbReference type="PROSITE" id="PS51105">
    <property type="entry name" value="PTS_EIIC_TYPE_3"/>
    <property type="match status" value="1"/>
</dbReference>
<dbReference type="OrthoDB" id="1641940at2"/>
<keyword evidence="6 10" id="KW-0812">Transmembrane</keyword>
<sequence length="429" mass="47127">MENNNFMKKFNDILESKLMPIGDKISRQRHLKAVRDGMMSVVPLTIIGGLFMIIAAPPVNKDVFAWSPKVQGILLLPYTMTMAIMAFFATIAIAYSLAKQYELEEISASVIAGVIFLLICAPAQSIIPKGMEVPQSMLSVTYLDAKGLFSGIIIALVVVEIIRFLKKRKITIKMPDGVPPAVAASFDSIIPLLVCIVIFYSISVFCQLTFNLSFPQVINKLLTPALNAADTLPFILICVLLMKLFWLLGVHGGSIMMSLLTPIMTANLMTNAALSTGGQNPTQIFTSIFIYCFAITNIPPSVLALKSKSAHLKAIGKVSLLPAIFNIGEPLVFGLPFVLNPILAIPFIIIPMINISIAYFAVKLGFIAKAVVEPPFTTPGPIYAFLGTLDYKAIILWCVLTTIAFVIYYPFFKIYDKELLKQEAEQMEN</sequence>
<feature type="transmembrane region" description="Helical" evidence="10">
    <location>
        <begin position="76"/>
        <end position="98"/>
    </location>
</feature>
<dbReference type="GO" id="GO:0005886">
    <property type="term" value="C:plasma membrane"/>
    <property type="evidence" value="ECO:0007669"/>
    <property type="project" value="UniProtKB-SubCell"/>
</dbReference>
<feature type="transmembrane region" description="Helical" evidence="10">
    <location>
        <begin position="147"/>
        <end position="165"/>
    </location>
</feature>
<evidence type="ECO:0000256" key="4">
    <source>
        <dbReference type="ARBA" id="ARBA00022597"/>
    </source>
</evidence>
<dbReference type="Proteomes" id="UP000011728">
    <property type="component" value="Chromosome"/>
</dbReference>
<gene>
    <name evidence="12" type="ORF">Cspa_c29920</name>
</gene>
<dbReference type="InterPro" id="IPR004796">
    <property type="entry name" value="PTS_IIC_cello"/>
</dbReference>
<accession>M1MKG0</accession>
<dbReference type="HOGENOM" id="CLU_029688_1_2_9"/>
<evidence type="ECO:0000313" key="12">
    <source>
        <dbReference type="EMBL" id="AGF56753.1"/>
    </source>
</evidence>
<feature type="transmembrane region" description="Helical" evidence="10">
    <location>
        <begin position="393"/>
        <end position="411"/>
    </location>
</feature>
<dbReference type="RefSeq" id="WP_015393072.1">
    <property type="nucleotide sequence ID" value="NC_020291.1"/>
</dbReference>
<keyword evidence="5" id="KW-0598">Phosphotransferase system</keyword>
<keyword evidence="13" id="KW-1185">Reference proteome</keyword>
<organism evidence="12 13">
    <name type="scientific">Clostridium saccharoperbutylacetonicum N1-4(HMT)</name>
    <dbReference type="NCBI Taxonomy" id="931276"/>
    <lineage>
        <taxon>Bacteria</taxon>
        <taxon>Bacillati</taxon>
        <taxon>Bacillota</taxon>
        <taxon>Clostridia</taxon>
        <taxon>Eubacteriales</taxon>
        <taxon>Clostridiaceae</taxon>
        <taxon>Clostridium</taxon>
    </lineage>
</organism>
<evidence type="ECO:0000259" key="11">
    <source>
        <dbReference type="PROSITE" id="PS51105"/>
    </source>
</evidence>
<evidence type="ECO:0000256" key="7">
    <source>
        <dbReference type="ARBA" id="ARBA00022989"/>
    </source>
</evidence>